<dbReference type="NCBIfam" id="NF001030">
    <property type="entry name" value="PRK00110.1"/>
    <property type="match status" value="1"/>
</dbReference>
<comment type="similarity">
    <text evidence="1 6">Belongs to the TACO1 family.</text>
</comment>
<dbReference type="HAMAP" id="MF_00693">
    <property type="entry name" value="Transcrip_reg_TACO1"/>
    <property type="match status" value="1"/>
</dbReference>
<evidence type="ECO:0000256" key="5">
    <source>
        <dbReference type="ARBA" id="ARBA00023163"/>
    </source>
</evidence>
<dbReference type="PANTHER" id="PTHR12532">
    <property type="entry name" value="TRANSLATIONAL ACTIVATOR OF CYTOCHROME C OXIDASE 1"/>
    <property type="match status" value="1"/>
</dbReference>
<dbReference type="GO" id="GO:0003677">
    <property type="term" value="F:DNA binding"/>
    <property type="evidence" value="ECO:0007669"/>
    <property type="project" value="UniProtKB-UniRule"/>
</dbReference>
<evidence type="ECO:0000256" key="3">
    <source>
        <dbReference type="ARBA" id="ARBA00023015"/>
    </source>
</evidence>
<evidence type="ECO:0000256" key="1">
    <source>
        <dbReference type="ARBA" id="ARBA00008724"/>
    </source>
</evidence>
<dbReference type="NCBIfam" id="TIGR01033">
    <property type="entry name" value="YebC/PmpR family DNA-binding transcriptional regulator"/>
    <property type="match status" value="1"/>
</dbReference>
<dbReference type="GO" id="GO:0006355">
    <property type="term" value="P:regulation of DNA-templated transcription"/>
    <property type="evidence" value="ECO:0007669"/>
    <property type="project" value="UniProtKB-UniRule"/>
</dbReference>
<keyword evidence="4 6" id="KW-0238">DNA-binding</keyword>
<organism evidence="9 10">
    <name type="scientific">Mesomycoplasma ovipneumoniae 14811</name>
    <dbReference type="NCBI Taxonomy" id="1188239"/>
    <lineage>
        <taxon>Bacteria</taxon>
        <taxon>Bacillati</taxon>
        <taxon>Mycoplasmatota</taxon>
        <taxon>Mycoplasmoidales</taxon>
        <taxon>Metamycoplasmataceae</taxon>
        <taxon>Mesomycoplasma</taxon>
    </lineage>
</organism>
<dbReference type="RefSeq" id="WP_044284181.1">
    <property type="nucleotide sequence ID" value="NZ_JFAD01000017.1"/>
</dbReference>
<dbReference type="Pfam" id="PF20772">
    <property type="entry name" value="TACO1_YebC_N"/>
    <property type="match status" value="1"/>
</dbReference>
<dbReference type="InterPro" id="IPR029072">
    <property type="entry name" value="YebC-like"/>
</dbReference>
<accession>A0A014M2G4</accession>
<keyword evidence="5 6" id="KW-0804">Transcription</keyword>
<dbReference type="InterPro" id="IPR017856">
    <property type="entry name" value="Integrase-like_N"/>
</dbReference>
<sequence>MAGHSKWANIKHRKGAQDALKAKIFNKFSKEIMVSVAKGGPDPNSNPSLRLIISKARAKSMPKSNIEKAIAKGQGATSEGQTFKEIIYSGTLSNGISLIVTILTDNVNRSVSSLQALFRRANGQIGKQNSIPYLFEQKGYLEIDKTDQINGDDLMMFVLENGGDDFQEDEESYLIYCEPRAIQDLKSAIENNFSVNFSAVEISYFPDSWVELDQESTEKILNQIDNFLEDDDIQNVYHNLKV</sequence>
<dbReference type="eggNOG" id="COG0217">
    <property type="taxonomic scope" value="Bacteria"/>
</dbReference>
<dbReference type="FunFam" id="1.10.10.200:FF:000002">
    <property type="entry name" value="Probable transcriptional regulatory protein CLM62_37755"/>
    <property type="match status" value="1"/>
</dbReference>
<dbReference type="Gene3D" id="3.30.70.980">
    <property type="match status" value="2"/>
</dbReference>
<dbReference type="SUPFAM" id="SSF75625">
    <property type="entry name" value="YebC-like"/>
    <property type="match status" value="1"/>
</dbReference>
<keyword evidence="2 6" id="KW-0963">Cytoplasm</keyword>
<comment type="caution">
    <text evidence="9">The sequence shown here is derived from an EMBL/GenBank/DDBJ whole genome shotgun (WGS) entry which is preliminary data.</text>
</comment>
<proteinExistence type="inferred from homology"/>
<comment type="subcellular location">
    <subcellularLocation>
        <location evidence="6">Cytoplasm</location>
    </subcellularLocation>
</comment>
<evidence type="ECO:0000256" key="6">
    <source>
        <dbReference type="HAMAP-Rule" id="MF_00693"/>
    </source>
</evidence>
<dbReference type="PANTHER" id="PTHR12532:SF6">
    <property type="entry name" value="TRANSCRIPTIONAL REGULATORY PROTEIN YEBC-RELATED"/>
    <property type="match status" value="1"/>
</dbReference>
<evidence type="ECO:0000313" key="9">
    <source>
        <dbReference type="EMBL" id="EXU61148.1"/>
    </source>
</evidence>
<protein>
    <recommendedName>
        <fullName evidence="6">Probable transcriptional regulatory protein MOVI_3400</fullName>
    </recommendedName>
</protein>
<feature type="domain" description="TACO1/YebC-like N-terminal" evidence="8">
    <location>
        <begin position="5"/>
        <end position="75"/>
    </location>
</feature>
<name>A0A014M2G4_9BACT</name>
<gene>
    <name evidence="9" type="ORF">MOVI_3400</name>
</gene>
<dbReference type="AlphaFoldDB" id="A0A014M2G4"/>
<evidence type="ECO:0000259" key="8">
    <source>
        <dbReference type="Pfam" id="PF20772"/>
    </source>
</evidence>
<evidence type="ECO:0000313" key="10">
    <source>
        <dbReference type="Proteomes" id="UP000020977"/>
    </source>
</evidence>
<dbReference type="Gene3D" id="1.10.10.200">
    <property type="match status" value="1"/>
</dbReference>
<reference evidence="9 10" key="1">
    <citation type="submission" date="2014-03" db="EMBL/GenBank/DDBJ databases">
        <title>Genome sequence of Mycoplasma ovipneumoniae strain 14811.</title>
        <authorList>
            <person name="Sirand-Pugnet P."/>
            <person name="Breton M."/>
            <person name="Dordet-Frisoni E."/>
            <person name="Baranowski E."/>
            <person name="Barre A."/>
            <person name="Couture C."/>
            <person name="Dupuy V."/>
            <person name="Gaurivaud P."/>
            <person name="Jacob D."/>
            <person name="Lemaitre C."/>
            <person name="Manso-Silvan L."/>
            <person name="Nikolski M."/>
            <person name="Nouvel L.-X."/>
            <person name="Poumarat F."/>
            <person name="Tardy F."/>
            <person name="Thebault P."/>
            <person name="Theil S."/>
            <person name="Citti C."/>
            <person name="Thiaucourt F."/>
            <person name="Blanchard A."/>
        </authorList>
    </citation>
    <scope>NUCLEOTIDE SEQUENCE [LARGE SCALE GENOMIC DNA]</scope>
    <source>
        <strain evidence="9 10">14811</strain>
    </source>
</reference>
<dbReference type="NCBIfam" id="NF009044">
    <property type="entry name" value="PRK12378.1"/>
    <property type="match status" value="1"/>
</dbReference>
<evidence type="ECO:0000256" key="2">
    <source>
        <dbReference type="ARBA" id="ARBA00022490"/>
    </source>
</evidence>
<dbReference type="EMBL" id="JFAD01000017">
    <property type="protein sequence ID" value="EXU61148.1"/>
    <property type="molecule type" value="Genomic_DNA"/>
</dbReference>
<dbReference type="InterPro" id="IPR026564">
    <property type="entry name" value="Transcrip_reg_TACO1-like_dom3"/>
</dbReference>
<dbReference type="STRING" id="1188239.MOVI_3400"/>
<evidence type="ECO:0000259" key="7">
    <source>
        <dbReference type="Pfam" id="PF01709"/>
    </source>
</evidence>
<dbReference type="Pfam" id="PF01709">
    <property type="entry name" value="Transcrip_reg"/>
    <property type="match status" value="1"/>
</dbReference>
<dbReference type="GO" id="GO:0005829">
    <property type="term" value="C:cytosol"/>
    <property type="evidence" value="ECO:0007669"/>
    <property type="project" value="TreeGrafter"/>
</dbReference>
<dbReference type="InterPro" id="IPR048300">
    <property type="entry name" value="TACO1_YebC-like_2nd/3rd_dom"/>
</dbReference>
<feature type="domain" description="TACO1/YebC-like second and third" evidence="7">
    <location>
        <begin position="83"/>
        <end position="240"/>
    </location>
</feature>
<dbReference type="Proteomes" id="UP000020977">
    <property type="component" value="Unassembled WGS sequence"/>
</dbReference>
<keyword evidence="3 6" id="KW-0805">Transcription regulation</keyword>
<dbReference type="InterPro" id="IPR002876">
    <property type="entry name" value="Transcrip_reg_TACO1-like"/>
</dbReference>
<evidence type="ECO:0000256" key="4">
    <source>
        <dbReference type="ARBA" id="ARBA00023125"/>
    </source>
</evidence>
<dbReference type="InterPro" id="IPR049083">
    <property type="entry name" value="TACO1_YebC_N"/>
</dbReference>